<accession>A0A212TGJ6</accession>
<name>A0A212TGJ6_9BACT</name>
<evidence type="ECO:0000313" key="1">
    <source>
        <dbReference type="EMBL" id="SNC65159.1"/>
    </source>
</evidence>
<keyword evidence="2" id="KW-1185">Reference proteome</keyword>
<organism evidence="1 2">
    <name type="scientific">Hymenobacter gelipurpurascens</name>
    <dbReference type="NCBI Taxonomy" id="89968"/>
    <lineage>
        <taxon>Bacteria</taxon>
        <taxon>Pseudomonadati</taxon>
        <taxon>Bacteroidota</taxon>
        <taxon>Cytophagia</taxon>
        <taxon>Cytophagales</taxon>
        <taxon>Hymenobacteraceae</taxon>
        <taxon>Hymenobacter</taxon>
    </lineage>
</organism>
<proteinExistence type="predicted"/>
<dbReference type="EMBL" id="FYEW01000001">
    <property type="protein sequence ID" value="SNC65159.1"/>
    <property type="molecule type" value="Genomic_DNA"/>
</dbReference>
<sequence>MYYLNPEWILKATRDQRNLEQDWSELRAWVQEHQSFLRMAGIARSAGLSPEVASALLLRDAHASRLRRDWDRLDGLLLIFMGPPFGYVPSWLQLK</sequence>
<protein>
    <submittedName>
        <fullName evidence="1">Uncharacterized protein</fullName>
    </submittedName>
</protein>
<dbReference type="Proteomes" id="UP000198131">
    <property type="component" value="Unassembled WGS sequence"/>
</dbReference>
<dbReference type="RefSeq" id="WP_141106469.1">
    <property type="nucleotide sequence ID" value="NZ_FYEW01000001.1"/>
</dbReference>
<dbReference type="AlphaFoldDB" id="A0A212TGJ6"/>
<reference evidence="2" key="1">
    <citation type="submission" date="2017-06" db="EMBL/GenBank/DDBJ databases">
        <authorList>
            <person name="Varghese N."/>
            <person name="Submissions S."/>
        </authorList>
    </citation>
    <scope>NUCLEOTIDE SEQUENCE [LARGE SCALE GENOMIC DNA]</scope>
    <source>
        <strain evidence="2">DSM 11116</strain>
    </source>
</reference>
<gene>
    <name evidence="1" type="ORF">SAMN06265337_1227</name>
</gene>
<evidence type="ECO:0000313" key="2">
    <source>
        <dbReference type="Proteomes" id="UP000198131"/>
    </source>
</evidence>